<keyword evidence="4" id="KW-0496">Mitochondrion</keyword>
<feature type="compositionally biased region" description="Gly residues" evidence="6">
    <location>
        <begin position="20"/>
        <end position="35"/>
    </location>
</feature>
<dbReference type="InterPro" id="IPR020728">
    <property type="entry name" value="Bcl2_BH3_motif_CS"/>
</dbReference>
<dbReference type="GO" id="GO:0042981">
    <property type="term" value="P:regulation of apoptotic process"/>
    <property type="evidence" value="ECO:0007669"/>
    <property type="project" value="InterPro"/>
</dbReference>
<evidence type="ECO:0000256" key="4">
    <source>
        <dbReference type="ARBA" id="ARBA00023128"/>
    </source>
</evidence>
<keyword evidence="3" id="KW-0053">Apoptosis</keyword>
<protein>
    <submittedName>
        <fullName evidence="7">BCL2 interacting killer</fullName>
    </submittedName>
</protein>
<comment type="subcellular location">
    <subcellularLocation>
        <location evidence="2">Membrane</location>
    </subcellularLocation>
    <subcellularLocation>
        <location evidence="1">Mitochondrion</location>
    </subcellularLocation>
</comment>
<evidence type="ECO:0000313" key="7">
    <source>
        <dbReference type="Ensembl" id="ENSPTEP00000020384.1"/>
    </source>
</evidence>
<feature type="region of interest" description="Disordered" evidence="6">
    <location>
        <begin position="1"/>
        <end position="42"/>
    </location>
</feature>
<dbReference type="Ensembl" id="ENSPTET00000029618.1">
    <property type="protein sequence ID" value="ENSPTEP00000020384.1"/>
    <property type="gene ID" value="ENSPTEG00000021629.1"/>
</dbReference>
<organism evidence="7 8">
    <name type="scientific">Piliocolobus tephrosceles</name>
    <name type="common">Ugandan red Colobus</name>
    <dbReference type="NCBI Taxonomy" id="591936"/>
    <lineage>
        <taxon>Eukaryota</taxon>
        <taxon>Metazoa</taxon>
        <taxon>Chordata</taxon>
        <taxon>Craniata</taxon>
        <taxon>Vertebrata</taxon>
        <taxon>Euteleostomi</taxon>
        <taxon>Mammalia</taxon>
        <taxon>Eutheria</taxon>
        <taxon>Euarchontoglires</taxon>
        <taxon>Primates</taxon>
        <taxon>Haplorrhini</taxon>
        <taxon>Catarrhini</taxon>
        <taxon>Cercopithecidae</taxon>
        <taxon>Colobinae</taxon>
        <taxon>Piliocolobus</taxon>
    </lineage>
</organism>
<evidence type="ECO:0000256" key="1">
    <source>
        <dbReference type="ARBA" id="ARBA00004173"/>
    </source>
</evidence>
<evidence type="ECO:0000313" key="8">
    <source>
        <dbReference type="Proteomes" id="UP000694416"/>
    </source>
</evidence>
<evidence type="ECO:0000256" key="6">
    <source>
        <dbReference type="SAM" id="MobiDB-lite"/>
    </source>
</evidence>
<keyword evidence="5" id="KW-0472">Membrane</keyword>
<name>A0A8C9LQ67_9PRIM</name>
<evidence type="ECO:0000256" key="3">
    <source>
        <dbReference type="ARBA" id="ARBA00022703"/>
    </source>
</evidence>
<sequence>MPFRPQSRIPRSGCERLLPGRGGEGPGRGGRGGAPGPIRSRAGSRAVDTKLLRWLTDAASIAAASDMLALQLACIGDEMDVSLRAPRLAQLSEVAMHSLGLAFIYDQTDDIRDVLRSFMDGFTTLKENIMRFWRSPNPGSRVRAFRFLTLTGSAASGGCQSCSSGRHSPHHSLSSAVSSLSTSAWSHRLLSLGFLVMSAQTSAWSWVSLWPESLHLADRILVSSPGQRPPEQPSWQPGPILHCPPPGQLIALTCVHPLPVSHRLAAAGLFGHVLRATFPLS</sequence>
<dbReference type="GO" id="GO:0008637">
    <property type="term" value="P:apoptotic mitochondrial changes"/>
    <property type="evidence" value="ECO:0007669"/>
    <property type="project" value="TreeGrafter"/>
</dbReference>
<gene>
    <name evidence="7" type="primary">BIK</name>
</gene>
<reference evidence="7" key="2">
    <citation type="submission" date="2025-09" db="UniProtKB">
        <authorList>
            <consortium name="Ensembl"/>
        </authorList>
    </citation>
    <scope>IDENTIFICATION</scope>
</reference>
<dbReference type="InterPro" id="IPR024579">
    <property type="entry name" value="Bcl2-int_killer"/>
</dbReference>
<reference evidence="7" key="1">
    <citation type="submission" date="2025-08" db="UniProtKB">
        <authorList>
            <consortium name="Ensembl"/>
        </authorList>
    </citation>
    <scope>IDENTIFICATION</scope>
</reference>
<evidence type="ECO:0000256" key="5">
    <source>
        <dbReference type="ARBA" id="ARBA00023136"/>
    </source>
</evidence>
<dbReference type="PANTHER" id="PTHR15018">
    <property type="entry name" value="BCL-2-INTERACTING KILLER"/>
    <property type="match status" value="1"/>
</dbReference>
<keyword evidence="8" id="KW-1185">Reference proteome</keyword>
<dbReference type="AlphaFoldDB" id="A0A8C9LQ67"/>
<dbReference type="PROSITE" id="PS01259">
    <property type="entry name" value="BH3"/>
    <property type="match status" value="1"/>
</dbReference>
<evidence type="ECO:0000256" key="2">
    <source>
        <dbReference type="ARBA" id="ARBA00004370"/>
    </source>
</evidence>
<dbReference type="GO" id="GO:0008584">
    <property type="term" value="P:male gonad development"/>
    <property type="evidence" value="ECO:0007669"/>
    <property type="project" value="TreeGrafter"/>
</dbReference>
<dbReference type="PANTHER" id="PTHR15018:SF1">
    <property type="entry name" value="BCL-2-INTERACTING KILLER"/>
    <property type="match status" value="1"/>
</dbReference>
<dbReference type="Proteomes" id="UP000694416">
    <property type="component" value="Unplaced"/>
</dbReference>
<accession>A0A8C9LQ67</accession>
<dbReference type="Pfam" id="PF12201">
    <property type="entry name" value="bcl-2I13"/>
    <property type="match status" value="1"/>
</dbReference>
<dbReference type="GO" id="GO:0016020">
    <property type="term" value="C:membrane"/>
    <property type="evidence" value="ECO:0007669"/>
    <property type="project" value="UniProtKB-SubCell"/>
</dbReference>
<dbReference type="GO" id="GO:0005739">
    <property type="term" value="C:mitochondrion"/>
    <property type="evidence" value="ECO:0007669"/>
    <property type="project" value="UniProtKB-SubCell"/>
</dbReference>
<proteinExistence type="predicted"/>